<accession>A0A1C7M1Z4</accession>
<dbReference type="EMBL" id="LUGG01000013">
    <property type="protein sequence ID" value="OBZ70915.1"/>
    <property type="molecule type" value="Genomic_DNA"/>
</dbReference>
<keyword evidence="1" id="KW-0732">Signal</keyword>
<sequence>MTAAPFDHAFYLILDLAVGGTSGWFPDNVGGKMWFDGSSSAMPRVPTPPSGIFTDIPLNTHIQSADLSSAFTLGTPLSTSLASDQVLASEGWRCRIKCQTRREERGILQKCPKEGRGTVFRRWLSVRARDLVFSPRHIHSSAPRNTIYVQCPVFHLLCIHFQLKSYRIQKFFTA</sequence>
<dbReference type="OrthoDB" id="4781at2759"/>
<comment type="caution">
    <text evidence="2">The sequence shown here is derived from an EMBL/GenBank/DDBJ whole genome shotgun (WGS) entry which is preliminary data.</text>
</comment>
<proteinExistence type="predicted"/>
<gene>
    <name evidence="2" type="ORF">A0H81_08997</name>
</gene>
<keyword evidence="3" id="KW-1185">Reference proteome</keyword>
<dbReference type="SUPFAM" id="SSF49899">
    <property type="entry name" value="Concanavalin A-like lectins/glucanases"/>
    <property type="match status" value="1"/>
</dbReference>
<dbReference type="InterPro" id="IPR013320">
    <property type="entry name" value="ConA-like_dom_sf"/>
</dbReference>
<evidence type="ECO:0000313" key="3">
    <source>
        <dbReference type="Proteomes" id="UP000092993"/>
    </source>
</evidence>
<protein>
    <submittedName>
        <fullName evidence="2">Uncharacterized protein</fullName>
    </submittedName>
</protein>
<evidence type="ECO:0000313" key="2">
    <source>
        <dbReference type="EMBL" id="OBZ70915.1"/>
    </source>
</evidence>
<name>A0A1C7M1Z4_GRIFR</name>
<reference evidence="2 3" key="1">
    <citation type="submission" date="2016-03" db="EMBL/GenBank/DDBJ databases">
        <title>Whole genome sequencing of Grifola frondosa 9006-11.</title>
        <authorList>
            <person name="Min B."/>
            <person name="Park H."/>
            <person name="Kim J.-G."/>
            <person name="Cho H."/>
            <person name="Oh Y.-L."/>
            <person name="Kong W.-S."/>
            <person name="Choi I.-G."/>
        </authorList>
    </citation>
    <scope>NUCLEOTIDE SEQUENCE [LARGE SCALE GENOMIC DNA]</scope>
    <source>
        <strain evidence="2 3">9006-11</strain>
    </source>
</reference>
<evidence type="ECO:0000256" key="1">
    <source>
        <dbReference type="SAM" id="SignalP"/>
    </source>
</evidence>
<dbReference type="Proteomes" id="UP000092993">
    <property type="component" value="Unassembled WGS sequence"/>
</dbReference>
<feature type="signal peptide" evidence="1">
    <location>
        <begin position="1"/>
        <end position="23"/>
    </location>
</feature>
<organism evidence="2 3">
    <name type="scientific">Grifola frondosa</name>
    <name type="common">Maitake</name>
    <name type="synonym">Polyporus frondosus</name>
    <dbReference type="NCBI Taxonomy" id="5627"/>
    <lineage>
        <taxon>Eukaryota</taxon>
        <taxon>Fungi</taxon>
        <taxon>Dikarya</taxon>
        <taxon>Basidiomycota</taxon>
        <taxon>Agaricomycotina</taxon>
        <taxon>Agaricomycetes</taxon>
        <taxon>Polyporales</taxon>
        <taxon>Grifolaceae</taxon>
        <taxon>Grifola</taxon>
    </lineage>
</organism>
<feature type="chain" id="PRO_5008888884" evidence="1">
    <location>
        <begin position="24"/>
        <end position="174"/>
    </location>
</feature>
<dbReference type="AlphaFoldDB" id="A0A1C7M1Z4"/>
<dbReference type="STRING" id="5627.A0A1C7M1Z4"/>